<dbReference type="EMBL" id="CM042026">
    <property type="protein sequence ID" value="KAI3804304.1"/>
    <property type="molecule type" value="Genomic_DNA"/>
</dbReference>
<reference evidence="2" key="1">
    <citation type="journal article" date="2022" name="Mol. Ecol. Resour.">
        <title>The genomes of chicory, endive, great burdock and yacon provide insights into Asteraceae palaeo-polyploidization history and plant inulin production.</title>
        <authorList>
            <person name="Fan W."/>
            <person name="Wang S."/>
            <person name="Wang H."/>
            <person name="Wang A."/>
            <person name="Jiang F."/>
            <person name="Liu H."/>
            <person name="Zhao H."/>
            <person name="Xu D."/>
            <person name="Zhang Y."/>
        </authorList>
    </citation>
    <scope>NUCLEOTIDE SEQUENCE [LARGE SCALE GENOMIC DNA]</scope>
    <source>
        <strain evidence="2">cv. Yunnan</strain>
    </source>
</reference>
<evidence type="ECO:0000313" key="2">
    <source>
        <dbReference type="Proteomes" id="UP001056120"/>
    </source>
</evidence>
<proteinExistence type="predicted"/>
<name>A0ACB9I8J0_9ASTR</name>
<sequence>MNKIDEKETEGRKKIEFSRSDGLLPVEIFDSLCGSDEDEDSLGSISSSFLEMSINSINKQDDKKCQSTPLHKSLSSRLELPHSPTKLETKSSKTTRFTPFKTMFDPFGKSKSQKSQNITLRKSLIHDFSDSGYKSNLCKKDSCSSIVSSPSSSCSSPAHLNGILKLGNKNRMPYFEFLVKNHNDVLVAKTSKVENDNNWVYMFHTGQHKRKINGKDHKSKDLSIVGQMRVSCYLCTELVNADNSMVTEFVLYDLARPRKSASHESQESTDQSKVNDDLESAAIVVQFPSEKRESLKCNRGDMKNDNLFNFSQVKLEKIEPARVSVVIPSANHGLPSGESRGPSPLLDRWRLGGGCDCGGWDMGCPLIVLGNHNIQKEETFKQPVKLFLKGNKENTPAVTMKMIEESQYAVDFHTQLTSLQAFSVCVAILHTTETSISVAHDSHREMLQCDSLRVFVEDEVKHLIEVVVEEDKRKPDKNEIPPSFLVNPPFSPMSRA</sequence>
<organism evidence="1 2">
    <name type="scientific">Smallanthus sonchifolius</name>
    <dbReference type="NCBI Taxonomy" id="185202"/>
    <lineage>
        <taxon>Eukaryota</taxon>
        <taxon>Viridiplantae</taxon>
        <taxon>Streptophyta</taxon>
        <taxon>Embryophyta</taxon>
        <taxon>Tracheophyta</taxon>
        <taxon>Spermatophyta</taxon>
        <taxon>Magnoliopsida</taxon>
        <taxon>eudicotyledons</taxon>
        <taxon>Gunneridae</taxon>
        <taxon>Pentapetalae</taxon>
        <taxon>asterids</taxon>
        <taxon>campanulids</taxon>
        <taxon>Asterales</taxon>
        <taxon>Asteraceae</taxon>
        <taxon>Asteroideae</taxon>
        <taxon>Heliantheae alliance</taxon>
        <taxon>Millerieae</taxon>
        <taxon>Smallanthus</taxon>
    </lineage>
</organism>
<dbReference type="Proteomes" id="UP001056120">
    <property type="component" value="Linkage Group LG09"/>
</dbReference>
<accession>A0ACB9I8J0</accession>
<protein>
    <submittedName>
        <fullName evidence="1">Uncharacterized protein</fullName>
    </submittedName>
</protein>
<keyword evidence="2" id="KW-1185">Reference proteome</keyword>
<reference evidence="1 2" key="2">
    <citation type="journal article" date="2022" name="Mol. Ecol. Resour.">
        <title>The genomes of chicory, endive, great burdock and yacon provide insights into Asteraceae paleo-polyploidization history and plant inulin production.</title>
        <authorList>
            <person name="Fan W."/>
            <person name="Wang S."/>
            <person name="Wang H."/>
            <person name="Wang A."/>
            <person name="Jiang F."/>
            <person name="Liu H."/>
            <person name="Zhao H."/>
            <person name="Xu D."/>
            <person name="Zhang Y."/>
        </authorList>
    </citation>
    <scope>NUCLEOTIDE SEQUENCE [LARGE SCALE GENOMIC DNA]</scope>
    <source>
        <strain evidence="2">cv. Yunnan</strain>
        <tissue evidence="1">Leaves</tissue>
    </source>
</reference>
<comment type="caution">
    <text evidence="1">The sequence shown here is derived from an EMBL/GenBank/DDBJ whole genome shotgun (WGS) entry which is preliminary data.</text>
</comment>
<evidence type="ECO:0000313" key="1">
    <source>
        <dbReference type="EMBL" id="KAI3804304.1"/>
    </source>
</evidence>
<gene>
    <name evidence="1" type="ORF">L1987_25746</name>
</gene>